<dbReference type="Proteomes" id="UP000005824">
    <property type="component" value="Unassembled WGS sequence"/>
</dbReference>
<dbReference type="InParanoid" id="B4CXP5"/>
<dbReference type="EMBL" id="ABVL01000003">
    <property type="protein sequence ID" value="EDY21043.1"/>
    <property type="molecule type" value="Genomic_DNA"/>
</dbReference>
<proteinExistence type="predicted"/>
<evidence type="ECO:0000313" key="2">
    <source>
        <dbReference type="Proteomes" id="UP000005824"/>
    </source>
</evidence>
<name>B4CXP5_9BACT</name>
<keyword evidence="2" id="KW-1185">Reference proteome</keyword>
<reference evidence="1 2" key="1">
    <citation type="journal article" date="2011" name="J. Bacteriol.">
        <title>Genome sequence of Chthoniobacter flavus Ellin428, an aerobic heterotrophic soil bacterium.</title>
        <authorList>
            <person name="Kant R."/>
            <person name="van Passel M.W."/>
            <person name="Palva A."/>
            <person name="Lucas S."/>
            <person name="Lapidus A."/>
            <person name="Glavina Del Rio T."/>
            <person name="Dalin E."/>
            <person name="Tice H."/>
            <person name="Bruce D."/>
            <person name="Goodwin L."/>
            <person name="Pitluck S."/>
            <person name="Larimer F.W."/>
            <person name="Land M.L."/>
            <person name="Hauser L."/>
            <person name="Sangwan P."/>
            <person name="de Vos W.M."/>
            <person name="Janssen P.H."/>
            <person name="Smidt H."/>
        </authorList>
    </citation>
    <scope>NUCLEOTIDE SEQUENCE [LARGE SCALE GENOMIC DNA]</scope>
    <source>
        <strain evidence="1 2">Ellin428</strain>
    </source>
</reference>
<dbReference type="AlphaFoldDB" id="B4CXP5"/>
<sequence length="38" mass="4431">MPYKILRRLMRAIFAESLAELGVFLRSLDQKPKPGTKR</sequence>
<accession>B4CXP5</accession>
<protein>
    <submittedName>
        <fullName evidence="1">Uncharacterized protein</fullName>
    </submittedName>
</protein>
<gene>
    <name evidence="1" type="ORF">CfE428DRAFT_1336</name>
</gene>
<comment type="caution">
    <text evidence="1">The sequence shown here is derived from an EMBL/GenBank/DDBJ whole genome shotgun (WGS) entry which is preliminary data.</text>
</comment>
<organism evidence="1 2">
    <name type="scientific">Chthoniobacter flavus Ellin428</name>
    <dbReference type="NCBI Taxonomy" id="497964"/>
    <lineage>
        <taxon>Bacteria</taxon>
        <taxon>Pseudomonadati</taxon>
        <taxon>Verrucomicrobiota</taxon>
        <taxon>Spartobacteria</taxon>
        <taxon>Chthoniobacterales</taxon>
        <taxon>Chthoniobacteraceae</taxon>
        <taxon>Chthoniobacter</taxon>
    </lineage>
</organism>
<evidence type="ECO:0000313" key="1">
    <source>
        <dbReference type="EMBL" id="EDY21043.1"/>
    </source>
</evidence>